<evidence type="ECO:0000313" key="4">
    <source>
        <dbReference type="Proteomes" id="UP000177088"/>
    </source>
</evidence>
<keyword evidence="1" id="KW-0472">Membrane</keyword>
<evidence type="ECO:0000313" key="3">
    <source>
        <dbReference type="EMBL" id="OGL73841.1"/>
    </source>
</evidence>
<dbReference type="Proteomes" id="UP000177088">
    <property type="component" value="Unassembled WGS sequence"/>
</dbReference>
<evidence type="ECO:0000256" key="1">
    <source>
        <dbReference type="SAM" id="Phobius"/>
    </source>
</evidence>
<dbReference type="EMBL" id="MGEA01000045">
    <property type="protein sequence ID" value="OGL73841.1"/>
    <property type="molecule type" value="Genomic_DNA"/>
</dbReference>
<feature type="transmembrane region" description="Helical" evidence="1">
    <location>
        <begin position="25"/>
        <end position="51"/>
    </location>
</feature>
<keyword evidence="1" id="KW-0812">Transmembrane</keyword>
<evidence type="ECO:0000259" key="2">
    <source>
        <dbReference type="Pfam" id="PF03703"/>
    </source>
</evidence>
<sequence>MIGSIAHFHLQPDEKVIMSLRRHPIVFLAEAAVIAILGLATVLAYFLIVWYQPDWLTGPISRPLLVLAGSAYLLLVWHFFIARFVDFYLDMWVLTTEKILNVEQHSLFSRTVSELDLAMIQDVTSEVRGILPTILNYGYVHVQTAGEVKRFVFEQVPNPEAVRGKILQLVEEERRRTVAAKPALDQK</sequence>
<feature type="transmembrane region" description="Helical" evidence="1">
    <location>
        <begin position="63"/>
        <end position="82"/>
    </location>
</feature>
<feature type="domain" description="YdbS-like PH" evidence="2">
    <location>
        <begin position="105"/>
        <end position="165"/>
    </location>
</feature>
<dbReference type="Pfam" id="PF03703">
    <property type="entry name" value="bPH_2"/>
    <property type="match status" value="1"/>
</dbReference>
<proteinExistence type="predicted"/>
<name>A0A1F7U6J3_9BACT</name>
<keyword evidence="1" id="KW-1133">Transmembrane helix</keyword>
<comment type="caution">
    <text evidence="3">The sequence shown here is derived from an EMBL/GenBank/DDBJ whole genome shotgun (WGS) entry which is preliminary data.</text>
</comment>
<dbReference type="AlphaFoldDB" id="A0A1F7U6J3"/>
<dbReference type="PANTHER" id="PTHR37938:SF1">
    <property type="entry name" value="BLL0215 PROTEIN"/>
    <property type="match status" value="1"/>
</dbReference>
<reference evidence="3 4" key="1">
    <citation type="journal article" date="2016" name="Nat. Commun.">
        <title>Thousands of microbial genomes shed light on interconnected biogeochemical processes in an aquifer system.</title>
        <authorList>
            <person name="Anantharaman K."/>
            <person name="Brown C.T."/>
            <person name="Hug L.A."/>
            <person name="Sharon I."/>
            <person name="Castelle C.J."/>
            <person name="Probst A.J."/>
            <person name="Thomas B.C."/>
            <person name="Singh A."/>
            <person name="Wilkins M.J."/>
            <person name="Karaoz U."/>
            <person name="Brodie E.L."/>
            <person name="Williams K.H."/>
            <person name="Hubbard S.S."/>
            <person name="Banfield J.F."/>
        </authorList>
    </citation>
    <scope>NUCLEOTIDE SEQUENCE [LARGE SCALE GENOMIC DNA]</scope>
</reference>
<protein>
    <recommendedName>
        <fullName evidence="2">YdbS-like PH domain-containing protein</fullName>
    </recommendedName>
</protein>
<organism evidence="3 4">
    <name type="scientific">Candidatus Uhrbacteria bacterium RIFCSPHIGHO2_02_FULL_60_10</name>
    <dbReference type="NCBI Taxonomy" id="1802392"/>
    <lineage>
        <taxon>Bacteria</taxon>
        <taxon>Candidatus Uhriibacteriota</taxon>
    </lineage>
</organism>
<dbReference type="InterPro" id="IPR005182">
    <property type="entry name" value="YdbS-like_PH"/>
</dbReference>
<dbReference type="PANTHER" id="PTHR37938">
    <property type="entry name" value="BLL0215 PROTEIN"/>
    <property type="match status" value="1"/>
</dbReference>
<accession>A0A1F7U6J3</accession>
<gene>
    <name evidence="3" type="ORF">A3C96_02060</name>
</gene>